<evidence type="ECO:0000313" key="3">
    <source>
        <dbReference type="Proteomes" id="UP001233999"/>
    </source>
</evidence>
<name>A0AAD7Z3U5_DIPPU</name>
<dbReference type="Proteomes" id="UP001233999">
    <property type="component" value="Unassembled WGS sequence"/>
</dbReference>
<comment type="caution">
    <text evidence="2">The sequence shown here is derived from an EMBL/GenBank/DDBJ whole genome shotgun (WGS) entry which is preliminary data.</text>
</comment>
<evidence type="ECO:0000256" key="1">
    <source>
        <dbReference type="SAM" id="SignalP"/>
    </source>
</evidence>
<proteinExistence type="predicted"/>
<protein>
    <submittedName>
        <fullName evidence="2">Uncharacterized protein</fullName>
    </submittedName>
</protein>
<feature type="non-terminal residue" evidence="2">
    <location>
        <position position="78"/>
    </location>
</feature>
<keyword evidence="3" id="KW-1185">Reference proteome</keyword>
<evidence type="ECO:0000313" key="2">
    <source>
        <dbReference type="EMBL" id="KAJ9573709.1"/>
    </source>
</evidence>
<feature type="signal peptide" evidence="1">
    <location>
        <begin position="1"/>
        <end position="19"/>
    </location>
</feature>
<gene>
    <name evidence="2" type="ORF">L9F63_008922</name>
</gene>
<dbReference type="EMBL" id="JASPKZ010010685">
    <property type="protein sequence ID" value="KAJ9573709.1"/>
    <property type="molecule type" value="Genomic_DNA"/>
</dbReference>
<keyword evidence="1" id="KW-0732">Signal</keyword>
<feature type="non-terminal residue" evidence="2">
    <location>
        <position position="1"/>
    </location>
</feature>
<reference evidence="2" key="1">
    <citation type="journal article" date="2023" name="IScience">
        <title>Live-bearing cockroach genome reveals convergent evolutionary mechanisms linked to viviparity in insects and beyond.</title>
        <authorList>
            <person name="Fouks B."/>
            <person name="Harrison M.C."/>
            <person name="Mikhailova A.A."/>
            <person name="Marchal E."/>
            <person name="English S."/>
            <person name="Carruthers M."/>
            <person name="Jennings E.C."/>
            <person name="Chiamaka E.L."/>
            <person name="Frigard R.A."/>
            <person name="Pippel M."/>
            <person name="Attardo G.M."/>
            <person name="Benoit J.B."/>
            <person name="Bornberg-Bauer E."/>
            <person name="Tobe S.S."/>
        </authorList>
    </citation>
    <scope>NUCLEOTIDE SEQUENCE</scope>
    <source>
        <strain evidence="2">Stay&amp;Tobe</strain>
    </source>
</reference>
<feature type="chain" id="PRO_5042274979" evidence="1">
    <location>
        <begin position="20"/>
        <end position="78"/>
    </location>
</feature>
<reference evidence="2" key="2">
    <citation type="submission" date="2023-05" db="EMBL/GenBank/DDBJ databases">
        <authorList>
            <person name="Fouks B."/>
        </authorList>
    </citation>
    <scope>NUCLEOTIDE SEQUENCE</scope>
    <source>
        <strain evidence="2">Stay&amp;Tobe</strain>
        <tissue evidence="2">Testes</tissue>
    </source>
</reference>
<accession>A0AAD7Z3U5</accession>
<sequence length="78" mass="8955">RFIVIFVLLLIFKQEDVSSGIILVHVKTGKFNFYRYFSAELFTVHSLFLLSAIGNIELTNDELFATLDSLTFCNHPLI</sequence>
<dbReference type="AlphaFoldDB" id="A0AAD7Z3U5"/>
<organism evidence="2 3">
    <name type="scientific">Diploptera punctata</name>
    <name type="common">Pacific beetle cockroach</name>
    <dbReference type="NCBI Taxonomy" id="6984"/>
    <lineage>
        <taxon>Eukaryota</taxon>
        <taxon>Metazoa</taxon>
        <taxon>Ecdysozoa</taxon>
        <taxon>Arthropoda</taxon>
        <taxon>Hexapoda</taxon>
        <taxon>Insecta</taxon>
        <taxon>Pterygota</taxon>
        <taxon>Neoptera</taxon>
        <taxon>Polyneoptera</taxon>
        <taxon>Dictyoptera</taxon>
        <taxon>Blattodea</taxon>
        <taxon>Blaberoidea</taxon>
        <taxon>Blaberidae</taxon>
        <taxon>Diplopterinae</taxon>
        <taxon>Diploptera</taxon>
    </lineage>
</organism>